<comment type="similarity">
    <text evidence="7">Belongs to the DHHC palmitoyltransferase family.</text>
</comment>
<dbReference type="EC" id="2.3.1.225" evidence="7"/>
<comment type="catalytic activity">
    <reaction evidence="7">
        <text>L-cysteinyl-[protein] + hexadecanoyl-CoA = S-hexadecanoyl-L-cysteinyl-[protein] + CoA</text>
        <dbReference type="Rhea" id="RHEA:36683"/>
        <dbReference type="Rhea" id="RHEA-COMP:10131"/>
        <dbReference type="Rhea" id="RHEA-COMP:11032"/>
        <dbReference type="ChEBI" id="CHEBI:29950"/>
        <dbReference type="ChEBI" id="CHEBI:57287"/>
        <dbReference type="ChEBI" id="CHEBI:57379"/>
        <dbReference type="ChEBI" id="CHEBI:74151"/>
        <dbReference type="EC" id="2.3.1.225"/>
    </reaction>
</comment>
<feature type="transmembrane region" description="Helical" evidence="7">
    <location>
        <begin position="373"/>
        <end position="396"/>
    </location>
</feature>
<protein>
    <recommendedName>
        <fullName evidence="7">Palmitoyltransferase</fullName>
        <ecNumber evidence="7">2.3.1.225</ecNumber>
    </recommendedName>
</protein>
<organism evidence="10 11">
    <name type="scientific">Sousa chinensis</name>
    <name type="common">Indo-pacific humpbacked dolphin</name>
    <name type="synonym">Steno chinensis</name>
    <dbReference type="NCBI Taxonomy" id="103600"/>
    <lineage>
        <taxon>Eukaryota</taxon>
        <taxon>Metazoa</taxon>
        <taxon>Chordata</taxon>
        <taxon>Craniata</taxon>
        <taxon>Vertebrata</taxon>
        <taxon>Euteleostomi</taxon>
        <taxon>Mammalia</taxon>
        <taxon>Eutheria</taxon>
        <taxon>Laurasiatheria</taxon>
        <taxon>Artiodactyla</taxon>
        <taxon>Whippomorpha</taxon>
        <taxon>Cetacea</taxon>
        <taxon>Odontoceti</taxon>
        <taxon>Delphinidae</taxon>
        <taxon>Sousa</taxon>
    </lineage>
</organism>
<evidence type="ECO:0000256" key="8">
    <source>
        <dbReference type="SAM" id="MobiDB-lite"/>
    </source>
</evidence>
<keyword evidence="3 7" id="KW-0812">Transmembrane</keyword>
<evidence type="ECO:0000313" key="10">
    <source>
        <dbReference type="EMBL" id="TEA41528.1"/>
    </source>
</evidence>
<evidence type="ECO:0000256" key="1">
    <source>
        <dbReference type="ARBA" id="ARBA00004141"/>
    </source>
</evidence>
<keyword evidence="4 7" id="KW-1133">Transmembrane helix</keyword>
<feature type="transmembrane region" description="Helical" evidence="7">
    <location>
        <begin position="346"/>
        <end position="367"/>
    </location>
</feature>
<sequence>RENKRRRFSTGSFPQNKACEGRVRAPVGTVPAPAPAPRSARRRLRCGRSPSAPTWAPTWAGDPPSEGRFPVPESTLKSREDSLTSSLGDACCRQELWLPRGSQGPDLGRGAHGTQPSPQAPALPTRHCVHMPCAPYLPLLWPFRGLQGGTRGVRLGERSPDRGAHTLDRAWSLSSWVKCEDEVVMDALASPGGVQDHVGRGSSVEPCLRTGGAGEPVAAPVAGPEGFQFRRAAVAMAAGDQAPGGVLSGEEPAGRATAVVGGPLGRNNPADPDVPARGLARKDFGHGCQVCVQEALGQGRGSRMAFWASISRLLLPGTASRRSTKTVPPRRSRVSGWSQPVHCLQIVAWIVFLILVFTTFGIFIPLLPHEWRYIAYSVTGGICLFHLLVHLIVLSIDPADANVRLKKNYSRTVPTFDRSKHAHVIQRQYCYLCEVAVTVKAKHCSTCNKCVSGFDHHCKWLNNCVGSRNYWYFFTSVASAAAGLLCMVATLLYIFTQYFINPAGLRTDPHYRSISDQNTWLLLLPLFPMRTSSPVFLGIGALTLLLELVSLLLLGHLLLLHLYLRAKKLSTFEYIMQNNKLQRSKPPAVKRDVTPPRKGLLQLDNYLRSPAQGVKLTEQDSTINIPGESSSGLQELDANLSSSTVGLESPEFSLSPSLQLTPELVDTYESRSFDFSLCEHQSEVEEVPAATVQVPKCDLPQDHPPRELPETRGAQGPVPTESPLQGSFSASRLPVESVPETHDLLSSLRGQRKDTWFQKHWDVLPSSQKPWSLESTVINISGSCQEVPHVWAMAPYTQVPKGLPVIEEEEYGMKVTPVVSVEEGCSPEEATEPGSSTKVSMIIVSEDPEPEDRAAQPE</sequence>
<dbReference type="GO" id="GO:0005783">
    <property type="term" value="C:endoplasmic reticulum"/>
    <property type="evidence" value="ECO:0007669"/>
    <property type="project" value="TreeGrafter"/>
</dbReference>
<reference evidence="10 11" key="1">
    <citation type="journal article" date="2018" name="Genomics">
        <title>Molecular footprints of inshore aquatic adaptation in Indo-Pacific humpback dolphin (Sousa chinensis).</title>
        <authorList>
            <person name="Ming Y."/>
            <person name="Jian J."/>
            <person name="Yu F."/>
            <person name="Yu X."/>
            <person name="Wang J."/>
            <person name="Liu W."/>
        </authorList>
    </citation>
    <scope>NUCLEOTIDE SEQUENCE [LARGE SCALE GENOMIC DNA]</scope>
    <source>
        <strain evidence="10">MY-2018</strain>
        <tissue evidence="10">Skin</tissue>
    </source>
</reference>
<dbReference type="GO" id="GO:0016020">
    <property type="term" value="C:membrane"/>
    <property type="evidence" value="ECO:0007669"/>
    <property type="project" value="UniProtKB-SubCell"/>
</dbReference>
<dbReference type="GO" id="GO:0019706">
    <property type="term" value="F:protein-cysteine S-palmitoyltransferase activity"/>
    <property type="evidence" value="ECO:0007669"/>
    <property type="project" value="UniProtKB-EC"/>
</dbReference>
<dbReference type="InterPro" id="IPR001594">
    <property type="entry name" value="Palmitoyltrfase_DHHC"/>
</dbReference>
<dbReference type="PANTHER" id="PTHR22883">
    <property type="entry name" value="ZINC FINGER DHHC DOMAIN CONTAINING PROTEIN"/>
    <property type="match status" value="1"/>
</dbReference>
<comment type="domain">
    <text evidence="7">The DHHC domain is required for palmitoyltransferase activity.</text>
</comment>
<feature type="domain" description="Palmitoyltransferase DHHC" evidence="9">
    <location>
        <begin position="425"/>
        <end position="577"/>
    </location>
</feature>
<feature type="compositionally biased region" description="Basic and acidic residues" evidence="8">
    <location>
        <begin position="699"/>
        <end position="710"/>
    </location>
</feature>
<evidence type="ECO:0000256" key="5">
    <source>
        <dbReference type="ARBA" id="ARBA00023136"/>
    </source>
</evidence>
<keyword evidence="11" id="KW-1185">Reference proteome</keyword>
<dbReference type="GO" id="GO:0005794">
    <property type="term" value="C:Golgi apparatus"/>
    <property type="evidence" value="ECO:0007669"/>
    <property type="project" value="TreeGrafter"/>
</dbReference>
<dbReference type="PROSITE" id="PS50216">
    <property type="entry name" value="DHHC"/>
    <property type="match status" value="1"/>
</dbReference>
<evidence type="ECO:0000313" key="11">
    <source>
        <dbReference type="Proteomes" id="UP000295264"/>
    </source>
</evidence>
<feature type="region of interest" description="Disordered" evidence="8">
    <location>
        <begin position="102"/>
        <end position="123"/>
    </location>
</feature>
<evidence type="ECO:0000259" key="9">
    <source>
        <dbReference type="Pfam" id="PF01529"/>
    </source>
</evidence>
<comment type="subcellular location">
    <subcellularLocation>
        <location evidence="1">Membrane</location>
        <topology evidence="1">Multi-pass membrane protein</topology>
    </subcellularLocation>
</comment>
<dbReference type="EMBL" id="QWLN02001170">
    <property type="protein sequence ID" value="TEA41528.1"/>
    <property type="molecule type" value="Genomic_DNA"/>
</dbReference>
<evidence type="ECO:0000256" key="7">
    <source>
        <dbReference type="RuleBase" id="RU079119"/>
    </source>
</evidence>
<name>A0A484H0V6_SOUCH</name>
<feature type="region of interest" description="Disordered" evidence="8">
    <location>
        <begin position="823"/>
        <end position="858"/>
    </location>
</feature>
<dbReference type="Proteomes" id="UP000295264">
    <property type="component" value="Unassembled WGS sequence"/>
</dbReference>
<feature type="transmembrane region" description="Helical" evidence="7">
    <location>
        <begin position="470"/>
        <end position="495"/>
    </location>
</feature>
<dbReference type="GO" id="GO:0006612">
    <property type="term" value="P:protein targeting to membrane"/>
    <property type="evidence" value="ECO:0007669"/>
    <property type="project" value="TreeGrafter"/>
</dbReference>
<feature type="non-terminal residue" evidence="10">
    <location>
        <position position="1"/>
    </location>
</feature>
<keyword evidence="2 7" id="KW-0808">Transferase</keyword>
<accession>A0A484H0V6</accession>
<proteinExistence type="inferred from homology"/>
<gene>
    <name evidence="10" type="ORF">DBR06_SOUSAS28010016</name>
</gene>
<keyword evidence="5 7" id="KW-0472">Membrane</keyword>
<dbReference type="PANTHER" id="PTHR22883:SF22">
    <property type="entry name" value="PALMITOYLTRANSFERASE ZDHHC11-RELATED"/>
    <property type="match status" value="1"/>
</dbReference>
<keyword evidence="6 7" id="KW-0012">Acyltransferase</keyword>
<feature type="transmembrane region" description="Helical" evidence="7">
    <location>
        <begin position="535"/>
        <end position="560"/>
    </location>
</feature>
<dbReference type="AlphaFoldDB" id="A0A484H0V6"/>
<feature type="region of interest" description="Disordered" evidence="8">
    <location>
        <begin position="696"/>
        <end position="735"/>
    </location>
</feature>
<evidence type="ECO:0000256" key="2">
    <source>
        <dbReference type="ARBA" id="ARBA00022679"/>
    </source>
</evidence>
<feature type="region of interest" description="Disordered" evidence="8">
    <location>
        <begin position="1"/>
        <end position="83"/>
    </location>
</feature>
<evidence type="ECO:0000256" key="6">
    <source>
        <dbReference type="ARBA" id="ARBA00023315"/>
    </source>
</evidence>
<dbReference type="Pfam" id="PF01529">
    <property type="entry name" value="DHHC"/>
    <property type="match status" value="1"/>
</dbReference>
<comment type="caution">
    <text evidence="10">The sequence shown here is derived from an EMBL/GenBank/DDBJ whole genome shotgun (WGS) entry which is preliminary data.</text>
</comment>
<evidence type="ECO:0000256" key="3">
    <source>
        <dbReference type="ARBA" id="ARBA00022692"/>
    </source>
</evidence>
<dbReference type="InterPro" id="IPR039859">
    <property type="entry name" value="PFA4/ZDH16/20/ERF2-like"/>
</dbReference>
<evidence type="ECO:0000256" key="4">
    <source>
        <dbReference type="ARBA" id="ARBA00022989"/>
    </source>
</evidence>